<dbReference type="PANTHER" id="PTHR48100:SF33">
    <property type="entry name" value="PEPTIDASE S54 RHOMBOID DOMAIN-CONTAINING PROTEIN"/>
    <property type="match status" value="1"/>
</dbReference>
<evidence type="ECO:0000256" key="1">
    <source>
        <dbReference type="ARBA" id="ARBA00038362"/>
    </source>
</evidence>
<dbReference type="PANTHER" id="PTHR48100">
    <property type="entry name" value="BROAD-SPECIFICITY PHOSPHATASE YOR283W-RELATED"/>
    <property type="match status" value="1"/>
</dbReference>
<dbReference type="EMBL" id="HBDZ01010148">
    <property type="protein sequence ID" value="CAD8242695.1"/>
    <property type="molecule type" value="Transcribed_RNA"/>
</dbReference>
<evidence type="ECO:0000313" key="2">
    <source>
        <dbReference type="EMBL" id="CAD8242695.1"/>
    </source>
</evidence>
<dbReference type="Pfam" id="PF00300">
    <property type="entry name" value="His_Phos_1"/>
    <property type="match status" value="1"/>
</dbReference>
<dbReference type="SMART" id="SM00855">
    <property type="entry name" value="PGAM"/>
    <property type="match status" value="1"/>
</dbReference>
<comment type="similarity">
    <text evidence="1">Belongs to the phosphoglycerate mutase family.</text>
</comment>
<dbReference type="SUPFAM" id="SSF53254">
    <property type="entry name" value="Phosphoglycerate mutase-like"/>
    <property type="match status" value="1"/>
</dbReference>
<dbReference type="AlphaFoldDB" id="A0A7R9TSI1"/>
<proteinExistence type="inferred from homology"/>
<dbReference type="InterPro" id="IPR013078">
    <property type="entry name" value="His_Pase_superF_clade-1"/>
</dbReference>
<gene>
    <name evidence="2" type="ORF">PCOL08062_LOCUS7753</name>
</gene>
<dbReference type="InterPro" id="IPR029033">
    <property type="entry name" value="His_PPase_superfam"/>
</dbReference>
<dbReference type="CDD" id="cd07067">
    <property type="entry name" value="HP_PGM_like"/>
    <property type="match status" value="1"/>
</dbReference>
<dbReference type="InterPro" id="IPR050275">
    <property type="entry name" value="PGM_Phosphatase"/>
</dbReference>
<protein>
    <submittedName>
        <fullName evidence="2">Uncharacterized protein</fullName>
    </submittedName>
</protein>
<dbReference type="GO" id="GO:0016791">
    <property type="term" value="F:phosphatase activity"/>
    <property type="evidence" value="ECO:0007669"/>
    <property type="project" value="TreeGrafter"/>
</dbReference>
<accession>A0A7R9TSI1</accession>
<sequence length="398" mass="42410">MEALLAVLRSGDMPEGARAAAFGAFSAAVVICSATRCVRSGQCGVVALPVVLPLNAVRKVAMLAYGLMAMVVSSDKRYKLLGVSDAPHQAERLLYRKRIVFIRHGESTWNQMWNKGFMPPGFLLRVGNGFLQEVLLFATRDSVLLDSGLNSTGIAQARALAEWVARPPAGLTARQLDAVKAVRGDADARSTVRCASNLRRAISTACLACPEATADAPLEVLSSMQEISVNIDTLALTPARTDPLLASGTPMPKTWGHEDNTGNKALFGSGKGRLEEFVRWAMSRSEDVVVVGGHSLVFREFFKAYLPASSDFIGKSTKVVNCGVVAFDLDMYSDGSARVEESSIDVVYGGFEGGKKKKKKGGLKKALTAVAVSVVAGLAMRLALGPGPRAQYPLPFGM</sequence>
<dbReference type="GO" id="GO:0005829">
    <property type="term" value="C:cytosol"/>
    <property type="evidence" value="ECO:0007669"/>
    <property type="project" value="TreeGrafter"/>
</dbReference>
<organism evidence="2">
    <name type="scientific">Prasinoderma coloniale</name>
    <dbReference type="NCBI Taxonomy" id="156133"/>
    <lineage>
        <taxon>Eukaryota</taxon>
        <taxon>Viridiplantae</taxon>
        <taxon>Prasinodermophyta</taxon>
        <taxon>Prasinodermophyceae</taxon>
        <taxon>Prasinodermales</taxon>
        <taxon>Prasinodermaceae</taxon>
        <taxon>Prasinoderma</taxon>
    </lineage>
</organism>
<reference evidence="2" key="1">
    <citation type="submission" date="2021-01" db="EMBL/GenBank/DDBJ databases">
        <authorList>
            <person name="Corre E."/>
            <person name="Pelletier E."/>
            <person name="Niang G."/>
            <person name="Scheremetjew M."/>
            <person name="Finn R."/>
            <person name="Kale V."/>
            <person name="Holt S."/>
            <person name="Cochrane G."/>
            <person name="Meng A."/>
            <person name="Brown T."/>
            <person name="Cohen L."/>
        </authorList>
    </citation>
    <scope>NUCLEOTIDE SEQUENCE</scope>
    <source>
        <strain evidence="2">CCMP1413</strain>
    </source>
</reference>
<dbReference type="Gene3D" id="3.40.50.1240">
    <property type="entry name" value="Phosphoglycerate mutase-like"/>
    <property type="match status" value="1"/>
</dbReference>
<name>A0A7R9TSI1_9VIRI</name>